<name>A0A8C5P6C9_9ANUR</name>
<comment type="subcellular location">
    <subcellularLocation>
        <location evidence="2">Membrane</location>
        <topology evidence="2">Single-pass type II membrane protein</topology>
    </subcellularLocation>
</comment>
<evidence type="ECO:0000256" key="12">
    <source>
        <dbReference type="ARBA" id="ARBA00022989"/>
    </source>
</evidence>
<evidence type="ECO:0000256" key="13">
    <source>
        <dbReference type="ARBA" id="ARBA00023136"/>
    </source>
</evidence>
<keyword evidence="10" id="KW-0547">Nucleotide-binding</keyword>
<keyword evidence="20" id="KW-1185">Reference proteome</keyword>
<evidence type="ECO:0000256" key="3">
    <source>
        <dbReference type="ARBA" id="ARBA00004922"/>
    </source>
</evidence>
<evidence type="ECO:0000256" key="14">
    <source>
        <dbReference type="ARBA" id="ARBA00023157"/>
    </source>
</evidence>
<keyword evidence="7" id="KW-0808">Transferase</keyword>
<dbReference type="GO" id="GO:0001525">
    <property type="term" value="P:angiogenesis"/>
    <property type="evidence" value="ECO:0007669"/>
    <property type="project" value="UniProtKB-ARBA"/>
</dbReference>
<comment type="catalytic activity">
    <reaction evidence="16">
        <text>an N-acetyl-alpha-D-galactosaminyl derivative + UDP-alpha-D-galactose = a beta-D-galactosyl-(1-&gt;3)-N-acetyl-alpha-D-galactosaminyl derivative + UDP + H(+)</text>
        <dbReference type="Rhea" id="RHEA:15621"/>
        <dbReference type="ChEBI" id="CHEBI:15378"/>
        <dbReference type="ChEBI" id="CHEBI:28257"/>
        <dbReference type="ChEBI" id="CHEBI:58223"/>
        <dbReference type="ChEBI" id="CHEBI:66914"/>
        <dbReference type="ChEBI" id="CHEBI:133470"/>
        <dbReference type="EC" id="2.4.1.122"/>
    </reaction>
</comment>
<dbReference type="Proteomes" id="UP000694569">
    <property type="component" value="Unplaced"/>
</dbReference>
<comment type="similarity">
    <text evidence="4">Belongs to the glycosyltransferase 31 family. Beta3-Gal-T subfamily.</text>
</comment>
<dbReference type="GO" id="GO:0000166">
    <property type="term" value="F:nucleotide binding"/>
    <property type="evidence" value="ECO:0007669"/>
    <property type="project" value="UniProtKB-KW"/>
</dbReference>
<proteinExistence type="inferred from homology"/>
<keyword evidence="13 17" id="KW-0472">Membrane</keyword>
<dbReference type="UniPathway" id="UPA00378"/>
<evidence type="ECO:0000259" key="18">
    <source>
        <dbReference type="Pfam" id="PF02434"/>
    </source>
</evidence>
<reference evidence="19" key="1">
    <citation type="submission" date="2025-08" db="UniProtKB">
        <authorList>
            <consortium name="Ensembl"/>
        </authorList>
    </citation>
    <scope>IDENTIFICATION</scope>
</reference>
<reference evidence="19" key="2">
    <citation type="submission" date="2025-09" db="UniProtKB">
        <authorList>
            <consortium name="Ensembl"/>
        </authorList>
    </citation>
    <scope>IDENTIFICATION</scope>
</reference>
<evidence type="ECO:0000256" key="16">
    <source>
        <dbReference type="ARBA" id="ARBA00048842"/>
    </source>
</evidence>
<evidence type="ECO:0000256" key="6">
    <source>
        <dbReference type="ARBA" id="ARBA00022676"/>
    </source>
</evidence>
<dbReference type="InterPro" id="IPR026050">
    <property type="entry name" value="C1GALT1/C1GALT1_chp1"/>
</dbReference>
<evidence type="ECO:0000256" key="11">
    <source>
        <dbReference type="ARBA" id="ARBA00022968"/>
    </source>
</evidence>
<evidence type="ECO:0000256" key="4">
    <source>
        <dbReference type="ARBA" id="ARBA00006462"/>
    </source>
</evidence>
<dbReference type="FunFam" id="3.90.550.50:FF:000007">
    <property type="entry name" value="Glycoprotein-N-acetylgalactosamine 3-beta-galactosyltransferase 1"/>
    <property type="match status" value="1"/>
</dbReference>
<feature type="transmembrane region" description="Helical" evidence="17">
    <location>
        <begin position="6"/>
        <end position="26"/>
    </location>
</feature>
<dbReference type="Gene3D" id="3.90.550.50">
    <property type="match status" value="1"/>
</dbReference>
<keyword evidence="6" id="KW-0328">Glycosyltransferase</keyword>
<feature type="domain" description="Fringe-like glycosyltransferase" evidence="18">
    <location>
        <begin position="80"/>
        <end position="231"/>
    </location>
</feature>
<keyword evidence="14" id="KW-1015">Disulfide bond</keyword>
<dbReference type="OrthoDB" id="414175at2759"/>
<evidence type="ECO:0000256" key="5">
    <source>
        <dbReference type="ARBA" id="ARBA00012557"/>
    </source>
</evidence>
<dbReference type="Pfam" id="PF02434">
    <property type="entry name" value="Fringe"/>
    <property type="match status" value="1"/>
</dbReference>
<evidence type="ECO:0000256" key="17">
    <source>
        <dbReference type="SAM" id="Phobius"/>
    </source>
</evidence>
<dbReference type="GeneTree" id="ENSGT00940000164002"/>
<evidence type="ECO:0000256" key="15">
    <source>
        <dbReference type="ARBA" id="ARBA00023211"/>
    </source>
</evidence>
<dbReference type="GO" id="GO:0046872">
    <property type="term" value="F:metal ion binding"/>
    <property type="evidence" value="ECO:0007669"/>
    <property type="project" value="UniProtKB-KW"/>
</dbReference>
<comment type="pathway">
    <text evidence="3">Protein modification; protein glycosylation.</text>
</comment>
<dbReference type="InterPro" id="IPR003378">
    <property type="entry name" value="Fringe-like_glycosylTrfase"/>
</dbReference>
<sequence>MTAIQCSWLIAGCGFCVGFLSTFYLASSVMKVREPHVQEASWKYKNIEIPTISNNDHLSKDLSRKVRVLCWIMTAPANLDTRTIHLKYSWTRHCNIALFMSSVTNESFPTIGLGTKEGRDQLYRKTIRAFQIVHKHYYEKADWFLRADDDTYIVVENLRWMLSNYTPDQPVYFGKRFKPFAEQGYMSGGAGFVLSKEALNRFVEGFQKENCTHTTSLEDIGLGQCMEKMGVIAGDSRDTEQRETFHPFTPDYHIKEGFDKSFWYWRYSYYPIVEASSLMIISKMYGFETLQKLLSFFSPFY</sequence>
<dbReference type="GO" id="GO:0016020">
    <property type="term" value="C:membrane"/>
    <property type="evidence" value="ECO:0007669"/>
    <property type="project" value="UniProtKB-SubCell"/>
</dbReference>
<keyword evidence="11" id="KW-0735">Signal-anchor</keyword>
<keyword evidence="9" id="KW-0479">Metal-binding</keyword>
<evidence type="ECO:0000256" key="10">
    <source>
        <dbReference type="ARBA" id="ARBA00022741"/>
    </source>
</evidence>
<keyword evidence="15" id="KW-0464">Manganese</keyword>
<evidence type="ECO:0000256" key="9">
    <source>
        <dbReference type="ARBA" id="ARBA00022723"/>
    </source>
</evidence>
<comment type="cofactor">
    <cofactor evidence="1">
        <name>Mn(2+)</name>
        <dbReference type="ChEBI" id="CHEBI:29035"/>
    </cofactor>
</comment>
<keyword evidence="12 17" id="KW-1133">Transmembrane helix</keyword>
<evidence type="ECO:0000256" key="7">
    <source>
        <dbReference type="ARBA" id="ARBA00022679"/>
    </source>
</evidence>
<organism evidence="19 20">
    <name type="scientific">Leptobrachium leishanense</name>
    <name type="common">Leishan spiny toad</name>
    <dbReference type="NCBI Taxonomy" id="445787"/>
    <lineage>
        <taxon>Eukaryota</taxon>
        <taxon>Metazoa</taxon>
        <taxon>Chordata</taxon>
        <taxon>Craniata</taxon>
        <taxon>Vertebrata</taxon>
        <taxon>Euteleostomi</taxon>
        <taxon>Amphibia</taxon>
        <taxon>Batrachia</taxon>
        <taxon>Anura</taxon>
        <taxon>Pelobatoidea</taxon>
        <taxon>Megophryidae</taxon>
        <taxon>Leptobrachium</taxon>
    </lineage>
</organism>
<protein>
    <recommendedName>
        <fullName evidence="5">N-acetylgalactosaminide beta-1,3-galactosyltransferase</fullName>
        <ecNumber evidence="5">2.4.1.122</ecNumber>
    </recommendedName>
</protein>
<evidence type="ECO:0000313" key="19">
    <source>
        <dbReference type="Ensembl" id="ENSLLEP00000001231.1"/>
    </source>
</evidence>
<dbReference type="Ensembl" id="ENSLLET00000001294.1">
    <property type="protein sequence ID" value="ENSLLEP00000001231.1"/>
    <property type="gene ID" value="ENSLLEG00000000808.1"/>
</dbReference>
<dbReference type="GO" id="GO:0016263">
    <property type="term" value="F:glycoprotein-N-acetylgalactosamine 3-beta-galactosyltransferase activity"/>
    <property type="evidence" value="ECO:0007669"/>
    <property type="project" value="UniProtKB-EC"/>
</dbReference>
<evidence type="ECO:0000313" key="20">
    <source>
        <dbReference type="Proteomes" id="UP000694569"/>
    </source>
</evidence>
<accession>A0A8C5P6C9</accession>
<dbReference type="PANTHER" id="PTHR23033:SF9">
    <property type="entry name" value="GLYCOPROTEIN-N-ACETYLGALACTOSAMINE 3-BETA-GALACTOSYLTRANSFERASE 1-A"/>
    <property type="match status" value="1"/>
</dbReference>
<dbReference type="AlphaFoldDB" id="A0A8C5P6C9"/>
<dbReference type="PANTHER" id="PTHR23033">
    <property type="entry name" value="BETA1,3-GALACTOSYLTRANSFERASE"/>
    <property type="match status" value="1"/>
</dbReference>
<dbReference type="EC" id="2.4.1.122" evidence="5"/>
<evidence type="ECO:0000256" key="1">
    <source>
        <dbReference type="ARBA" id="ARBA00001936"/>
    </source>
</evidence>
<keyword evidence="8 17" id="KW-0812">Transmembrane</keyword>
<evidence type="ECO:0000256" key="2">
    <source>
        <dbReference type="ARBA" id="ARBA00004606"/>
    </source>
</evidence>
<evidence type="ECO:0000256" key="8">
    <source>
        <dbReference type="ARBA" id="ARBA00022692"/>
    </source>
</evidence>